<name>X5MMB9_9HYPH</name>
<organism evidence="2 3">
    <name type="scientific">Candidatus Phaeomarinibacter ectocarpi</name>
    <dbReference type="NCBI Taxonomy" id="1458461"/>
    <lineage>
        <taxon>Bacteria</taxon>
        <taxon>Pseudomonadati</taxon>
        <taxon>Pseudomonadota</taxon>
        <taxon>Alphaproteobacteria</taxon>
        <taxon>Hyphomicrobiales</taxon>
        <taxon>Parvibaculaceae</taxon>
        <taxon>Candidatus Phaeomarinibacter</taxon>
    </lineage>
</organism>
<evidence type="ECO:0000256" key="1">
    <source>
        <dbReference type="SAM" id="Phobius"/>
    </source>
</evidence>
<keyword evidence="1" id="KW-0812">Transmembrane</keyword>
<dbReference type="Proteomes" id="UP000032160">
    <property type="component" value="Chromosome I"/>
</dbReference>
<keyword evidence="1" id="KW-0472">Membrane</keyword>
<evidence type="ECO:0000313" key="3">
    <source>
        <dbReference type="Proteomes" id="UP000032160"/>
    </source>
</evidence>
<keyword evidence="1" id="KW-1133">Transmembrane helix</keyword>
<accession>X5MMB9</accession>
<sequence>MLAAKWIFRIAGIYGLLVITPLFFADTSQMAQPVYYLGFAGIAFVFQILFLVISTDPVRYRPIMPVCVLEKLSTLPFIYLYLVGRGDEQFFFGGIADQVLAIAFIVAFLMTPKRDVA</sequence>
<feature type="transmembrane region" description="Helical" evidence="1">
    <location>
        <begin position="6"/>
        <end position="25"/>
    </location>
</feature>
<evidence type="ECO:0000313" key="2">
    <source>
        <dbReference type="EMBL" id="CDO60250.1"/>
    </source>
</evidence>
<dbReference type="EMBL" id="HG966617">
    <property type="protein sequence ID" value="CDO60250.1"/>
    <property type="molecule type" value="Genomic_DNA"/>
</dbReference>
<dbReference type="AlphaFoldDB" id="X5MMB9"/>
<keyword evidence="3" id="KW-1185">Reference proteome</keyword>
<dbReference type="KEGG" id="pect:BN1012_Phect2037"/>
<dbReference type="OrthoDB" id="7408369at2"/>
<feature type="transmembrane region" description="Helical" evidence="1">
    <location>
        <begin position="34"/>
        <end position="54"/>
    </location>
</feature>
<proteinExistence type="predicted"/>
<dbReference type="RefSeq" id="WP_043948351.1">
    <property type="nucleotide sequence ID" value="NZ_HG966617.1"/>
</dbReference>
<reference evidence="2 3" key="1">
    <citation type="journal article" date="2014" name="Front. Genet.">
        <title>Genome and metabolic network of "Candidatus Phaeomarinobacter ectocarpi" Ec32, a new candidate genus of Alphaproteobacteria frequently associated with brown algae.</title>
        <authorList>
            <person name="Dittami S.M."/>
            <person name="Barbeyron T."/>
            <person name="Boyen C."/>
            <person name="Cambefort J."/>
            <person name="Collet G."/>
            <person name="Delage L."/>
            <person name="Gobet A."/>
            <person name="Groisillier A."/>
            <person name="Leblanc C."/>
            <person name="Michel G."/>
            <person name="Scornet D."/>
            <person name="Siegel A."/>
            <person name="Tapia J.E."/>
            <person name="Tonon T."/>
        </authorList>
    </citation>
    <scope>NUCLEOTIDE SEQUENCE [LARGE SCALE GENOMIC DNA]</scope>
    <source>
        <strain evidence="2 3">Ec32</strain>
    </source>
</reference>
<protein>
    <submittedName>
        <fullName evidence="2">Uncharacterized protein</fullName>
    </submittedName>
</protein>
<feature type="transmembrane region" description="Helical" evidence="1">
    <location>
        <begin position="90"/>
        <end position="110"/>
    </location>
</feature>
<dbReference type="HOGENOM" id="CLU_2024544_0_0_5"/>
<gene>
    <name evidence="2" type="ORF">BN1012_Phect2037</name>
</gene>